<sequence>MKENYTDLRIIRTQKAIRTAFVELIRDKGFDAVTVKEITNKAEINRGTFYVHYEDKHDLMIKSQEEVIEEMASLIKKNLPKIIDDFSHSGTTKIPFQLAVIIFQYINDNSNFIQAVLSPKGDLSFHSRLKEFIWGSIFNNNYNNIIDEDKTIVPGKYIVSYIASAHLGVIQEWIESGRKESPEHMAQVLSTITINGAYYAAGIKK</sequence>
<dbReference type="eggNOG" id="COG1309">
    <property type="taxonomic scope" value="Bacteria"/>
</dbReference>
<proteinExistence type="predicted"/>
<dbReference type="AlphaFoldDB" id="Q8ESJ8"/>
<evidence type="ECO:0000313" key="6">
    <source>
        <dbReference type="Proteomes" id="UP000000822"/>
    </source>
</evidence>
<feature type="DNA-binding region" description="H-T-H motif" evidence="3">
    <location>
        <begin position="34"/>
        <end position="53"/>
    </location>
</feature>
<keyword evidence="1" id="KW-0678">Repressor</keyword>
<dbReference type="InterPro" id="IPR050624">
    <property type="entry name" value="HTH-type_Tx_Regulator"/>
</dbReference>
<dbReference type="SUPFAM" id="SSF46689">
    <property type="entry name" value="Homeodomain-like"/>
    <property type="match status" value="1"/>
</dbReference>
<dbReference type="PROSITE" id="PS50977">
    <property type="entry name" value="HTH_TETR_2"/>
    <property type="match status" value="1"/>
</dbReference>
<dbReference type="Pfam" id="PF00440">
    <property type="entry name" value="TetR_N"/>
    <property type="match status" value="1"/>
</dbReference>
<gene>
    <name evidence="5" type="ordered locus">OB0636</name>
</gene>
<protein>
    <submittedName>
        <fullName evidence="5">Transcriptional regulator (TetR-family)</fullName>
    </submittedName>
</protein>
<reference evidence="5 6" key="2">
    <citation type="journal article" date="2002" name="Nucleic Acids Res.">
        <title>Genome sequence of Oceanobacillus iheyensis isolated from the Iheya Ridge and its unexpected adaptive capabilities to extreme environments.</title>
        <authorList>
            <person name="Takami H."/>
            <person name="Takaki Y."/>
            <person name="Uchiyama I."/>
        </authorList>
    </citation>
    <scope>NUCLEOTIDE SEQUENCE [LARGE SCALE GENOMIC DNA]</scope>
    <source>
        <strain evidence="6">DSM 14371 / CIP 107618 / JCM 11309 / KCTC 3954 / HTE831</strain>
    </source>
</reference>
<feature type="domain" description="HTH tetR-type" evidence="4">
    <location>
        <begin position="11"/>
        <end position="71"/>
    </location>
</feature>
<dbReference type="GO" id="GO:0003677">
    <property type="term" value="F:DNA binding"/>
    <property type="evidence" value="ECO:0007669"/>
    <property type="project" value="UniProtKB-UniRule"/>
</dbReference>
<dbReference type="InterPro" id="IPR009057">
    <property type="entry name" value="Homeodomain-like_sf"/>
</dbReference>
<reference evidence="5 6" key="1">
    <citation type="journal article" date="2001" name="FEMS Microbiol. Lett.">
        <title>Oceanobacillus iheyensis gen. nov., sp. nov., a deep-sea extremely halotolerant and alkaliphilic species isolated from a depth of 1050 m on the Iheya Ridge.</title>
        <authorList>
            <person name="Lu J."/>
            <person name="Nogi Y."/>
            <person name="Takami H."/>
        </authorList>
    </citation>
    <scope>NUCLEOTIDE SEQUENCE [LARGE SCALE GENOMIC DNA]</scope>
    <source>
        <strain evidence="6">DSM 14371 / CIP 107618 / JCM 11309 / KCTC 3954 / HTE831</strain>
    </source>
</reference>
<dbReference type="HOGENOM" id="CLU_087539_0_1_9"/>
<evidence type="ECO:0000313" key="5">
    <source>
        <dbReference type="EMBL" id="BAC12592.1"/>
    </source>
</evidence>
<keyword evidence="2 3" id="KW-0238">DNA-binding</keyword>
<dbReference type="InterPro" id="IPR039532">
    <property type="entry name" value="TetR_C_Firmicutes"/>
</dbReference>
<accession>Q8ESJ8</accession>
<dbReference type="PANTHER" id="PTHR43479:SF7">
    <property type="entry name" value="TETR-FAMILY TRANSCRIPTIONAL REGULATOR"/>
    <property type="match status" value="1"/>
</dbReference>
<evidence type="ECO:0000259" key="4">
    <source>
        <dbReference type="PROSITE" id="PS50977"/>
    </source>
</evidence>
<dbReference type="Pfam" id="PF14278">
    <property type="entry name" value="TetR_C_8"/>
    <property type="match status" value="1"/>
</dbReference>
<dbReference type="KEGG" id="oih:OB0636"/>
<evidence type="ECO:0000256" key="1">
    <source>
        <dbReference type="ARBA" id="ARBA00022491"/>
    </source>
</evidence>
<evidence type="ECO:0000256" key="2">
    <source>
        <dbReference type="ARBA" id="ARBA00023125"/>
    </source>
</evidence>
<keyword evidence="6" id="KW-1185">Reference proteome</keyword>
<organism evidence="5 6">
    <name type="scientific">Oceanobacillus iheyensis (strain DSM 14371 / CIP 107618 / JCM 11309 / KCTC 3954 / HTE831)</name>
    <dbReference type="NCBI Taxonomy" id="221109"/>
    <lineage>
        <taxon>Bacteria</taxon>
        <taxon>Bacillati</taxon>
        <taxon>Bacillota</taxon>
        <taxon>Bacilli</taxon>
        <taxon>Bacillales</taxon>
        <taxon>Bacillaceae</taxon>
        <taxon>Oceanobacillus</taxon>
    </lineage>
</organism>
<evidence type="ECO:0000256" key="3">
    <source>
        <dbReference type="PROSITE-ProRule" id="PRU00335"/>
    </source>
</evidence>
<name>Q8ESJ8_OCEIH</name>
<dbReference type="PANTHER" id="PTHR43479">
    <property type="entry name" value="ACREF/ENVCD OPERON REPRESSOR-RELATED"/>
    <property type="match status" value="1"/>
</dbReference>
<dbReference type="Gene3D" id="1.10.357.10">
    <property type="entry name" value="Tetracycline Repressor, domain 2"/>
    <property type="match status" value="1"/>
</dbReference>
<dbReference type="InterPro" id="IPR001647">
    <property type="entry name" value="HTH_TetR"/>
</dbReference>
<dbReference type="Proteomes" id="UP000000822">
    <property type="component" value="Chromosome"/>
</dbReference>
<dbReference type="OrthoDB" id="9810250at2"/>
<dbReference type="EMBL" id="BA000028">
    <property type="protein sequence ID" value="BAC12592.1"/>
    <property type="molecule type" value="Genomic_DNA"/>
</dbReference>
<dbReference type="RefSeq" id="WP_011065042.1">
    <property type="nucleotide sequence ID" value="NC_004193.1"/>
</dbReference>
<dbReference type="PhylomeDB" id="Q8ESJ8"/>